<dbReference type="PANTHER" id="PTHR30349:SF64">
    <property type="entry name" value="PROPHAGE INTEGRASE INTD-RELATED"/>
    <property type="match status" value="1"/>
</dbReference>
<name>A0A286GU03_9BACT</name>
<dbReference type="AlphaFoldDB" id="A0A286GU03"/>
<keyword evidence="3" id="KW-0233">DNA recombination</keyword>
<gene>
    <name evidence="5" type="ORF">SAMN06269250_6255</name>
</gene>
<dbReference type="Gene3D" id="1.10.150.130">
    <property type="match status" value="1"/>
</dbReference>
<dbReference type="GO" id="GO:0003677">
    <property type="term" value="F:DNA binding"/>
    <property type="evidence" value="ECO:0007669"/>
    <property type="project" value="UniProtKB-KW"/>
</dbReference>
<dbReference type="EMBL" id="OCNH01000009">
    <property type="protein sequence ID" value="SOD99043.1"/>
    <property type="molecule type" value="Genomic_DNA"/>
</dbReference>
<evidence type="ECO:0000313" key="5">
    <source>
        <dbReference type="EMBL" id="SOD99043.1"/>
    </source>
</evidence>
<reference evidence="6" key="1">
    <citation type="submission" date="2017-09" db="EMBL/GenBank/DDBJ databases">
        <authorList>
            <person name="Varghese N."/>
            <person name="Submissions S."/>
        </authorList>
    </citation>
    <scope>NUCLEOTIDE SEQUENCE [LARGE SCALE GENOMIC DNA]</scope>
    <source>
        <strain evidence="6">DSM 29961</strain>
    </source>
</reference>
<dbReference type="PANTHER" id="PTHR30349">
    <property type="entry name" value="PHAGE INTEGRASE-RELATED"/>
    <property type="match status" value="1"/>
</dbReference>
<evidence type="ECO:0000313" key="6">
    <source>
        <dbReference type="Proteomes" id="UP000219452"/>
    </source>
</evidence>
<evidence type="ECO:0000256" key="2">
    <source>
        <dbReference type="ARBA" id="ARBA00023125"/>
    </source>
</evidence>
<dbReference type="Proteomes" id="UP000219452">
    <property type="component" value="Unassembled WGS sequence"/>
</dbReference>
<evidence type="ECO:0000259" key="4">
    <source>
        <dbReference type="PROSITE" id="PS51898"/>
    </source>
</evidence>
<comment type="similarity">
    <text evidence="1">Belongs to the 'phage' integrase family.</text>
</comment>
<dbReference type="InterPro" id="IPR010998">
    <property type="entry name" value="Integrase_recombinase_N"/>
</dbReference>
<dbReference type="InterPro" id="IPR002104">
    <property type="entry name" value="Integrase_catalytic"/>
</dbReference>
<dbReference type="OrthoDB" id="1094492at2"/>
<dbReference type="InterPro" id="IPR050090">
    <property type="entry name" value="Tyrosine_recombinase_XerCD"/>
</dbReference>
<dbReference type="Gene3D" id="1.10.443.10">
    <property type="entry name" value="Intergrase catalytic core"/>
    <property type="match status" value="1"/>
</dbReference>
<evidence type="ECO:0000256" key="3">
    <source>
        <dbReference type="ARBA" id="ARBA00023172"/>
    </source>
</evidence>
<proteinExistence type="inferred from homology"/>
<dbReference type="GO" id="GO:0015074">
    <property type="term" value="P:DNA integration"/>
    <property type="evidence" value="ECO:0007669"/>
    <property type="project" value="InterPro"/>
</dbReference>
<accession>A0A286GU03</accession>
<dbReference type="InterPro" id="IPR013762">
    <property type="entry name" value="Integrase-like_cat_sf"/>
</dbReference>
<dbReference type="InterPro" id="IPR035386">
    <property type="entry name" value="Arm-DNA-bind_5"/>
</dbReference>
<dbReference type="Pfam" id="PF17293">
    <property type="entry name" value="Arm-DNA-bind_5"/>
    <property type="match status" value="1"/>
</dbReference>
<dbReference type="CDD" id="cd01185">
    <property type="entry name" value="INTN1_C_like"/>
    <property type="match status" value="1"/>
</dbReference>
<dbReference type="Pfam" id="PF00589">
    <property type="entry name" value="Phage_integrase"/>
    <property type="match status" value="1"/>
</dbReference>
<keyword evidence="6" id="KW-1185">Reference proteome</keyword>
<dbReference type="GO" id="GO:0006310">
    <property type="term" value="P:DNA recombination"/>
    <property type="evidence" value="ECO:0007669"/>
    <property type="project" value="UniProtKB-KW"/>
</dbReference>
<dbReference type="InterPro" id="IPR025269">
    <property type="entry name" value="SAM-like_dom"/>
</dbReference>
<organism evidence="5 6">
    <name type="scientific">Spirosoma fluviale</name>
    <dbReference type="NCBI Taxonomy" id="1597977"/>
    <lineage>
        <taxon>Bacteria</taxon>
        <taxon>Pseudomonadati</taxon>
        <taxon>Bacteroidota</taxon>
        <taxon>Cytophagia</taxon>
        <taxon>Cytophagales</taxon>
        <taxon>Cytophagaceae</taxon>
        <taxon>Spirosoma</taxon>
    </lineage>
</organism>
<feature type="domain" description="Tyr recombinase" evidence="4">
    <location>
        <begin position="252"/>
        <end position="449"/>
    </location>
</feature>
<dbReference type="PROSITE" id="PS51898">
    <property type="entry name" value="TYR_RECOMBINASE"/>
    <property type="match status" value="1"/>
</dbReference>
<sequence length="452" mass="51461">MERTTKHKEGKATVKIVYYKHKTLSDGSHPFVVRITKDRKNRWVSTGKSLQPKFWNDKYDSYETAIRRSYLEPFREELITELAKWEKKFKKSAEELVAADEVGHTSKDVAAQVAQQRAKVRRVPLLEYIEEQHTAMKRAGQNGNADIYKELQRLLSRFIDEEYGVKDLSFDKVTVKFCNALETHLRERGNADNTMHQRFRVLRAVLNKAIAEEVTKPDTYPFARNAAEKHKFQLGKFSTKTSKRAISRDDVRKVEAYQVPTVQPGLYASLRKSTEHLQLAKDVFLFSFYVGGINFIDLAALRWRDIAKDADGKYRVNYVRQKTGGRFSIRLAPPSLSIINYYRPFTENGPDSYVFPILKKGQHITASQIKNRCHKVLGEVNTDLKTIASAVGITIPLTTYVARHSFASALKRGGIATAVISEAMGHTTESVTQTYLSSFSSETVDSAYDALL</sequence>
<protein>
    <submittedName>
        <fullName evidence="5">Phage integrase family protein</fullName>
    </submittedName>
</protein>
<keyword evidence="2" id="KW-0238">DNA-binding</keyword>
<dbReference type="Pfam" id="PF13102">
    <property type="entry name" value="Phage_int_SAM_5"/>
    <property type="match status" value="1"/>
</dbReference>
<evidence type="ECO:0000256" key="1">
    <source>
        <dbReference type="ARBA" id="ARBA00008857"/>
    </source>
</evidence>
<dbReference type="SUPFAM" id="SSF56349">
    <property type="entry name" value="DNA breaking-rejoining enzymes"/>
    <property type="match status" value="1"/>
</dbReference>
<dbReference type="InterPro" id="IPR011010">
    <property type="entry name" value="DNA_brk_join_enz"/>
</dbReference>